<dbReference type="InterPro" id="IPR009057">
    <property type="entry name" value="Homeodomain-like_sf"/>
</dbReference>
<protein>
    <submittedName>
        <fullName evidence="7">AcrR family transcriptional regulator</fullName>
    </submittedName>
</protein>
<comment type="caution">
    <text evidence="7">The sequence shown here is derived from an EMBL/GenBank/DDBJ whole genome shotgun (WGS) entry which is preliminary data.</text>
</comment>
<evidence type="ECO:0000256" key="1">
    <source>
        <dbReference type="ARBA" id="ARBA00022491"/>
    </source>
</evidence>
<dbReference type="PANTHER" id="PTHR47506">
    <property type="entry name" value="TRANSCRIPTIONAL REGULATORY PROTEIN"/>
    <property type="match status" value="1"/>
</dbReference>
<feature type="domain" description="HTH tetR-type" evidence="6">
    <location>
        <begin position="8"/>
        <end position="68"/>
    </location>
</feature>
<gene>
    <name evidence="7" type="ORF">HNR40_007638</name>
</gene>
<evidence type="ECO:0000313" key="8">
    <source>
        <dbReference type="Proteomes" id="UP000568380"/>
    </source>
</evidence>
<evidence type="ECO:0000256" key="5">
    <source>
        <dbReference type="PROSITE-ProRule" id="PRU00335"/>
    </source>
</evidence>
<dbReference type="PANTHER" id="PTHR47506:SF1">
    <property type="entry name" value="HTH-TYPE TRANSCRIPTIONAL REGULATOR YJDC"/>
    <property type="match status" value="1"/>
</dbReference>
<evidence type="ECO:0000259" key="6">
    <source>
        <dbReference type="PROSITE" id="PS50977"/>
    </source>
</evidence>
<keyword evidence="3 5" id="KW-0238">DNA-binding</keyword>
<keyword evidence="8" id="KW-1185">Reference proteome</keyword>
<dbReference type="SUPFAM" id="SSF48498">
    <property type="entry name" value="Tetracyclin repressor-like, C-terminal domain"/>
    <property type="match status" value="1"/>
</dbReference>
<reference evidence="7 8" key="1">
    <citation type="submission" date="2020-08" db="EMBL/GenBank/DDBJ databases">
        <title>Genomic Encyclopedia of Type Strains, Phase IV (KMG-IV): sequencing the most valuable type-strain genomes for metagenomic binning, comparative biology and taxonomic classification.</title>
        <authorList>
            <person name="Goeker M."/>
        </authorList>
    </citation>
    <scope>NUCLEOTIDE SEQUENCE [LARGE SCALE GENOMIC DNA]</scope>
    <source>
        <strain evidence="7 8">DSM 45385</strain>
    </source>
</reference>
<accession>A0A7W8ACC2</accession>
<proteinExistence type="predicted"/>
<keyword evidence="1" id="KW-0678">Repressor</keyword>
<dbReference type="Pfam" id="PF13977">
    <property type="entry name" value="TetR_C_6"/>
    <property type="match status" value="1"/>
</dbReference>
<dbReference type="GO" id="GO:0003677">
    <property type="term" value="F:DNA binding"/>
    <property type="evidence" value="ECO:0007669"/>
    <property type="project" value="UniProtKB-UniRule"/>
</dbReference>
<dbReference type="EMBL" id="JACHIN010000012">
    <property type="protein sequence ID" value="MBB5082143.1"/>
    <property type="molecule type" value="Genomic_DNA"/>
</dbReference>
<organism evidence="7 8">
    <name type="scientific">Nonomuraea endophytica</name>
    <dbReference type="NCBI Taxonomy" id="714136"/>
    <lineage>
        <taxon>Bacteria</taxon>
        <taxon>Bacillati</taxon>
        <taxon>Actinomycetota</taxon>
        <taxon>Actinomycetes</taxon>
        <taxon>Streptosporangiales</taxon>
        <taxon>Streptosporangiaceae</taxon>
        <taxon>Nonomuraea</taxon>
    </lineage>
</organism>
<name>A0A7W8ACC2_9ACTN</name>
<dbReference type="Proteomes" id="UP000568380">
    <property type="component" value="Unassembled WGS sequence"/>
</dbReference>
<dbReference type="Gene3D" id="1.10.357.10">
    <property type="entry name" value="Tetracycline Repressor, domain 2"/>
    <property type="match status" value="1"/>
</dbReference>
<dbReference type="Pfam" id="PF00440">
    <property type="entry name" value="TetR_N"/>
    <property type="match status" value="1"/>
</dbReference>
<dbReference type="RefSeq" id="WP_184970086.1">
    <property type="nucleotide sequence ID" value="NZ_JACHIN010000012.1"/>
</dbReference>
<evidence type="ECO:0000256" key="2">
    <source>
        <dbReference type="ARBA" id="ARBA00023015"/>
    </source>
</evidence>
<dbReference type="InterPro" id="IPR039538">
    <property type="entry name" value="BetI_C"/>
</dbReference>
<feature type="DNA-binding region" description="H-T-H motif" evidence="5">
    <location>
        <begin position="31"/>
        <end position="50"/>
    </location>
</feature>
<dbReference type="PROSITE" id="PS50977">
    <property type="entry name" value="HTH_TETR_2"/>
    <property type="match status" value="1"/>
</dbReference>
<dbReference type="AlphaFoldDB" id="A0A7W8ACC2"/>
<dbReference type="InterPro" id="IPR036271">
    <property type="entry name" value="Tet_transcr_reg_TetR-rel_C_sf"/>
</dbReference>
<keyword evidence="4" id="KW-0804">Transcription</keyword>
<sequence length="198" mass="21813">MPKVVDHDARREELIAATWRTIRRLGLAGTTTREIAKESGYAHGLLAYYFPDKDAILDAALDRAYTAAREELHARMAGRSGRDAVREVLLAALPIGAASVETQVLVLSWGAMVTSPTLRERRYASFREWRDTVRMLVRIAVAVGEMSAEQEPEEIADALVAVVDGLTLHGVMNPGDYPAHRLIATLDNVLDRYRSGGT</sequence>
<evidence type="ECO:0000256" key="3">
    <source>
        <dbReference type="ARBA" id="ARBA00023125"/>
    </source>
</evidence>
<dbReference type="InterPro" id="IPR001647">
    <property type="entry name" value="HTH_TetR"/>
</dbReference>
<dbReference type="SUPFAM" id="SSF46689">
    <property type="entry name" value="Homeodomain-like"/>
    <property type="match status" value="1"/>
</dbReference>
<evidence type="ECO:0000313" key="7">
    <source>
        <dbReference type="EMBL" id="MBB5082143.1"/>
    </source>
</evidence>
<evidence type="ECO:0000256" key="4">
    <source>
        <dbReference type="ARBA" id="ARBA00023163"/>
    </source>
</evidence>
<keyword evidence="2" id="KW-0805">Transcription regulation</keyword>